<dbReference type="RefSeq" id="WP_183439755.1">
    <property type="nucleotide sequence ID" value="NZ_JACHXD010000002.1"/>
</dbReference>
<dbReference type="AlphaFoldDB" id="A0A7W5B756"/>
<evidence type="ECO:0000313" key="4">
    <source>
        <dbReference type="Proteomes" id="UP000541535"/>
    </source>
</evidence>
<organism evidence="3 4">
    <name type="scientific">Pseudoduganella violacea</name>
    <dbReference type="NCBI Taxonomy" id="1715466"/>
    <lineage>
        <taxon>Bacteria</taxon>
        <taxon>Pseudomonadati</taxon>
        <taxon>Pseudomonadota</taxon>
        <taxon>Betaproteobacteria</taxon>
        <taxon>Burkholderiales</taxon>
        <taxon>Oxalobacteraceae</taxon>
        <taxon>Telluria group</taxon>
        <taxon>Pseudoduganella</taxon>
    </lineage>
</organism>
<feature type="signal peptide" evidence="1">
    <location>
        <begin position="1"/>
        <end position="24"/>
    </location>
</feature>
<dbReference type="EMBL" id="JACHXD010000002">
    <property type="protein sequence ID" value="MBB3117809.1"/>
    <property type="molecule type" value="Genomic_DNA"/>
</dbReference>
<proteinExistence type="predicted"/>
<dbReference type="Gene3D" id="2.40.128.710">
    <property type="entry name" value="Surface-adhesin protein E"/>
    <property type="match status" value="1"/>
</dbReference>
<dbReference type="InterPro" id="IPR043088">
    <property type="entry name" value="Adhesin_E"/>
</dbReference>
<feature type="chain" id="PRO_5031154334" description="Surface-adhesin protein E-like domain-containing protein" evidence="1">
    <location>
        <begin position="25"/>
        <end position="137"/>
    </location>
</feature>
<keyword evidence="4" id="KW-1185">Reference proteome</keyword>
<evidence type="ECO:0000256" key="1">
    <source>
        <dbReference type="SAM" id="SignalP"/>
    </source>
</evidence>
<dbReference type="Pfam" id="PF16747">
    <property type="entry name" value="Adhesin_E"/>
    <property type="match status" value="1"/>
</dbReference>
<keyword evidence="1" id="KW-0732">Signal</keyword>
<comment type="caution">
    <text evidence="3">The sequence shown here is derived from an EMBL/GenBank/DDBJ whole genome shotgun (WGS) entry which is preliminary data.</text>
</comment>
<reference evidence="3 4" key="1">
    <citation type="submission" date="2020-08" db="EMBL/GenBank/DDBJ databases">
        <title>Genomic Encyclopedia of Type Strains, Phase III (KMG-III): the genomes of soil and plant-associated and newly described type strains.</title>
        <authorList>
            <person name="Whitman W."/>
        </authorList>
    </citation>
    <scope>NUCLEOTIDE SEQUENCE [LARGE SCALE GENOMIC DNA]</scope>
    <source>
        <strain evidence="3 4">CECT 8897</strain>
    </source>
</reference>
<evidence type="ECO:0000313" key="3">
    <source>
        <dbReference type="EMBL" id="MBB3117809.1"/>
    </source>
</evidence>
<protein>
    <recommendedName>
        <fullName evidence="2">Surface-adhesin protein E-like domain-containing protein</fullName>
    </recommendedName>
</protein>
<name>A0A7W5B756_9BURK</name>
<sequence length="137" mass="15459">MKTSGQLACSILLLAALLPAAVQAAPLRKLRSDKDSTLYLERGSIQRGKDGRKAWLLQSFRQPQTAPDGKIYRSLKQQHLYSCEERSITLVSQLYYAEPMARGEALATYKYESYDAEPVEKGSQYERALKAVCARKR</sequence>
<gene>
    <name evidence="3" type="ORF">FHS03_000835</name>
</gene>
<accession>A0A7W5B756</accession>
<dbReference type="Proteomes" id="UP000541535">
    <property type="component" value="Unassembled WGS sequence"/>
</dbReference>
<feature type="domain" description="Surface-adhesin protein E-like" evidence="2">
    <location>
        <begin position="30"/>
        <end position="134"/>
    </location>
</feature>
<dbReference type="InterPro" id="IPR031939">
    <property type="entry name" value="Adhesin_E-like"/>
</dbReference>
<evidence type="ECO:0000259" key="2">
    <source>
        <dbReference type="Pfam" id="PF16747"/>
    </source>
</evidence>